<evidence type="ECO:0000256" key="3">
    <source>
        <dbReference type="ARBA" id="ARBA00022989"/>
    </source>
</evidence>
<dbReference type="EMBL" id="JAAMPC010000006">
    <property type="protein sequence ID" value="KAG2306097.1"/>
    <property type="molecule type" value="Genomic_DNA"/>
</dbReference>
<dbReference type="AlphaFoldDB" id="A0A8X7SGY6"/>
<sequence>MQWVLSPKYFNFPLPITLTMIHMGFSGFVAFLLIRVFKFFLCVFGSSVKMTFEIYATCVVPISAFFASSLWFGNTAYLHISVAFIQMLKALMPVATFIMAVICGTDKPRCDVFSNMLLIKVKDVKGSQTTANSLPDRINKEWKMEKKSSDKFSPDVGGEIPRVRAEINDEEAPLITSRLSHIGRTQHAA</sequence>
<evidence type="ECO:0000256" key="4">
    <source>
        <dbReference type="ARBA" id="ARBA00023136"/>
    </source>
</evidence>
<dbReference type="GO" id="GO:0016020">
    <property type="term" value="C:membrane"/>
    <property type="evidence" value="ECO:0007669"/>
    <property type="project" value="UniProtKB-SubCell"/>
</dbReference>
<gene>
    <name evidence="6" type="ORF">Bca52824_025845</name>
</gene>
<evidence type="ECO:0000256" key="2">
    <source>
        <dbReference type="ARBA" id="ARBA00022692"/>
    </source>
</evidence>
<keyword evidence="4 5" id="KW-0472">Membrane</keyword>
<evidence type="ECO:0000313" key="7">
    <source>
        <dbReference type="Proteomes" id="UP000886595"/>
    </source>
</evidence>
<dbReference type="OrthoDB" id="1687038at2759"/>
<accession>A0A8X7SGY6</accession>
<keyword evidence="7" id="KW-1185">Reference proteome</keyword>
<dbReference type="PANTHER" id="PTHR11132">
    <property type="entry name" value="SOLUTE CARRIER FAMILY 35"/>
    <property type="match status" value="1"/>
</dbReference>
<feature type="transmembrane region" description="Helical" evidence="5">
    <location>
        <begin position="78"/>
        <end position="102"/>
    </location>
</feature>
<dbReference type="InterPro" id="IPR050186">
    <property type="entry name" value="TPT_transporter"/>
</dbReference>
<feature type="transmembrane region" description="Helical" evidence="5">
    <location>
        <begin position="54"/>
        <end position="72"/>
    </location>
</feature>
<evidence type="ECO:0008006" key="8">
    <source>
        <dbReference type="Google" id="ProtNLM"/>
    </source>
</evidence>
<comment type="subcellular location">
    <subcellularLocation>
        <location evidence="1">Membrane</location>
        <topology evidence="1">Multi-pass membrane protein</topology>
    </subcellularLocation>
</comment>
<keyword evidence="3 5" id="KW-1133">Transmembrane helix</keyword>
<reference evidence="6 7" key="1">
    <citation type="submission" date="2020-02" db="EMBL/GenBank/DDBJ databases">
        <authorList>
            <person name="Ma Q."/>
            <person name="Huang Y."/>
            <person name="Song X."/>
            <person name="Pei D."/>
        </authorList>
    </citation>
    <scope>NUCLEOTIDE SEQUENCE [LARGE SCALE GENOMIC DNA]</scope>
    <source>
        <strain evidence="6">Sxm20200214</strain>
        <tissue evidence="6">Leaf</tissue>
    </source>
</reference>
<evidence type="ECO:0000256" key="5">
    <source>
        <dbReference type="SAM" id="Phobius"/>
    </source>
</evidence>
<name>A0A8X7SGY6_BRACI</name>
<comment type="caution">
    <text evidence="6">The sequence shown here is derived from an EMBL/GenBank/DDBJ whole genome shotgun (WGS) entry which is preliminary data.</text>
</comment>
<feature type="transmembrane region" description="Helical" evidence="5">
    <location>
        <begin position="12"/>
        <end position="34"/>
    </location>
</feature>
<protein>
    <recommendedName>
        <fullName evidence="8">Sugar phosphate transporter domain-containing protein</fullName>
    </recommendedName>
</protein>
<proteinExistence type="predicted"/>
<dbReference type="Proteomes" id="UP000886595">
    <property type="component" value="Unassembled WGS sequence"/>
</dbReference>
<organism evidence="6 7">
    <name type="scientific">Brassica carinata</name>
    <name type="common">Ethiopian mustard</name>
    <name type="synonym">Abyssinian cabbage</name>
    <dbReference type="NCBI Taxonomy" id="52824"/>
    <lineage>
        <taxon>Eukaryota</taxon>
        <taxon>Viridiplantae</taxon>
        <taxon>Streptophyta</taxon>
        <taxon>Embryophyta</taxon>
        <taxon>Tracheophyta</taxon>
        <taxon>Spermatophyta</taxon>
        <taxon>Magnoliopsida</taxon>
        <taxon>eudicotyledons</taxon>
        <taxon>Gunneridae</taxon>
        <taxon>Pentapetalae</taxon>
        <taxon>rosids</taxon>
        <taxon>malvids</taxon>
        <taxon>Brassicales</taxon>
        <taxon>Brassicaceae</taxon>
        <taxon>Brassiceae</taxon>
        <taxon>Brassica</taxon>
    </lineage>
</organism>
<keyword evidence="2 5" id="KW-0812">Transmembrane</keyword>
<evidence type="ECO:0000313" key="6">
    <source>
        <dbReference type="EMBL" id="KAG2306097.1"/>
    </source>
</evidence>
<evidence type="ECO:0000256" key="1">
    <source>
        <dbReference type="ARBA" id="ARBA00004141"/>
    </source>
</evidence>